<evidence type="ECO:0000256" key="1">
    <source>
        <dbReference type="SAM" id="MobiDB-lite"/>
    </source>
</evidence>
<protein>
    <recommendedName>
        <fullName evidence="5">Peptidase inhibitor family I36 protein</fullName>
    </recommendedName>
</protein>
<feature type="compositionally biased region" description="Basic and acidic residues" evidence="1">
    <location>
        <begin position="135"/>
        <end position="151"/>
    </location>
</feature>
<dbReference type="EMBL" id="SIXH01000107">
    <property type="protein sequence ID" value="TBO58942.1"/>
    <property type="molecule type" value="Genomic_DNA"/>
</dbReference>
<proteinExistence type="predicted"/>
<evidence type="ECO:0000256" key="2">
    <source>
        <dbReference type="SAM" id="SignalP"/>
    </source>
</evidence>
<keyword evidence="2" id="KW-0732">Signal</keyword>
<reference evidence="3 4" key="1">
    <citation type="submission" date="2019-02" db="EMBL/GenBank/DDBJ databases">
        <title>Draft Genome Sequence of Streptomyces sp. AM-2504, identified by 16S rRNA comparative analysis as a Streptomyces Kasugaensis strain.</title>
        <authorList>
            <person name="Napolioni V."/>
            <person name="Giuliodori A.M."/>
            <person name="Spurio R."/>
            <person name="Fabbretti A."/>
        </authorList>
    </citation>
    <scope>NUCLEOTIDE SEQUENCE [LARGE SCALE GENOMIC DNA]</scope>
    <source>
        <strain evidence="3 4">AM-2504</strain>
    </source>
</reference>
<evidence type="ECO:0000313" key="4">
    <source>
        <dbReference type="Proteomes" id="UP000292452"/>
    </source>
</evidence>
<name>A0A4Q9HV05_STRKA</name>
<organism evidence="3 4">
    <name type="scientific">Streptomyces kasugaensis</name>
    <dbReference type="NCBI Taxonomy" id="1946"/>
    <lineage>
        <taxon>Bacteria</taxon>
        <taxon>Bacillati</taxon>
        <taxon>Actinomycetota</taxon>
        <taxon>Actinomycetes</taxon>
        <taxon>Kitasatosporales</taxon>
        <taxon>Streptomycetaceae</taxon>
        <taxon>Streptomyces</taxon>
    </lineage>
</organism>
<comment type="caution">
    <text evidence="3">The sequence shown here is derived from an EMBL/GenBank/DDBJ whole genome shotgun (WGS) entry which is preliminary data.</text>
</comment>
<feature type="chain" id="PRO_5020983713" description="Peptidase inhibitor family I36 protein" evidence="2">
    <location>
        <begin position="32"/>
        <end position="168"/>
    </location>
</feature>
<feature type="signal peptide" evidence="2">
    <location>
        <begin position="1"/>
        <end position="31"/>
    </location>
</feature>
<keyword evidence="4" id="KW-1185">Reference proteome</keyword>
<evidence type="ECO:0000313" key="3">
    <source>
        <dbReference type="EMBL" id="TBO58942.1"/>
    </source>
</evidence>
<dbReference type="Proteomes" id="UP000292452">
    <property type="component" value="Unassembled WGS sequence"/>
</dbReference>
<dbReference type="RefSeq" id="WP_131123571.1">
    <property type="nucleotide sequence ID" value="NZ_SIXH01000107.1"/>
</dbReference>
<evidence type="ECO:0008006" key="5">
    <source>
        <dbReference type="Google" id="ProtNLM"/>
    </source>
</evidence>
<dbReference type="AlphaFoldDB" id="A0A4Q9HV05"/>
<dbReference type="Pfam" id="PF03995">
    <property type="entry name" value="Inhibitor_I36"/>
    <property type="match status" value="1"/>
</dbReference>
<gene>
    <name evidence="3" type="ORF">EYS09_14790</name>
</gene>
<feature type="region of interest" description="Disordered" evidence="1">
    <location>
        <begin position="128"/>
        <end position="168"/>
    </location>
</feature>
<feature type="compositionally biased region" description="Gly residues" evidence="1">
    <location>
        <begin position="154"/>
        <end position="168"/>
    </location>
</feature>
<sequence>MKQFVKKAITLSAVFAAAAGTAILPTATAQAAQQQRCPRAYAVCTWTEPSGRGELKVLFNETRRIDPGARSAQNHTNETWCFYDESDFHGRHQREVQRGERVYDFGFRAHSARPGHCWGDDGRDDGGWGDGDWGDDGRGHGGWGDDGRGDDGWGDNGRGDNGWGDNGR</sequence>
<accession>A0A4Q9HV05</accession>